<feature type="binding site" evidence="10 13">
    <location>
        <position position="416"/>
    </location>
    <ligand>
        <name>substrate</name>
    </ligand>
</feature>
<dbReference type="SUPFAM" id="SSF53720">
    <property type="entry name" value="ALDH-like"/>
    <property type="match status" value="1"/>
</dbReference>
<dbReference type="Pfam" id="PF00815">
    <property type="entry name" value="Histidinol_dh"/>
    <property type="match status" value="1"/>
</dbReference>
<dbReference type="GO" id="GO:0051287">
    <property type="term" value="F:NAD binding"/>
    <property type="evidence" value="ECO:0007669"/>
    <property type="project" value="InterPro"/>
</dbReference>
<feature type="binding site" evidence="10 13">
    <location>
        <position position="239"/>
    </location>
    <ligand>
        <name>substrate</name>
    </ligand>
</feature>
<evidence type="ECO:0000256" key="4">
    <source>
        <dbReference type="ARBA" id="ARBA00011738"/>
    </source>
</evidence>
<name>A0A451D6E2_9GAMM</name>
<keyword evidence="8 10" id="KW-0560">Oxidoreductase</keyword>
<feature type="binding site" evidence="10 14">
    <location>
        <position position="261"/>
    </location>
    <ligand>
        <name>Zn(2+)</name>
        <dbReference type="ChEBI" id="CHEBI:29105"/>
    </ligand>
</feature>
<feature type="binding site" evidence="10 13">
    <location>
        <position position="264"/>
    </location>
    <ligand>
        <name>substrate</name>
    </ligand>
</feature>
<evidence type="ECO:0000256" key="14">
    <source>
        <dbReference type="PIRSR" id="PIRSR000099-4"/>
    </source>
</evidence>
<organism evidence="16 17">
    <name type="scientific">Buchnera aphidicola</name>
    <name type="common">Cinara curvipes</name>
    <dbReference type="NCBI Taxonomy" id="2518975"/>
    <lineage>
        <taxon>Bacteria</taxon>
        <taxon>Pseudomonadati</taxon>
        <taxon>Pseudomonadota</taxon>
        <taxon>Gammaproteobacteria</taxon>
        <taxon>Enterobacterales</taxon>
        <taxon>Erwiniaceae</taxon>
        <taxon>Buchnera</taxon>
    </lineage>
</organism>
<comment type="pathway">
    <text evidence="2 10 11">Amino-acid biosynthesis; L-histidine biosynthesis; L-histidine from 5-phospho-alpha-D-ribose 1-diphosphate: step 9/9.</text>
</comment>
<dbReference type="AlphaFoldDB" id="A0A451D6E2"/>
<dbReference type="PROSITE" id="PS00611">
    <property type="entry name" value="HISOL_DEHYDROGENASE"/>
    <property type="match status" value="1"/>
</dbReference>
<dbReference type="PANTHER" id="PTHR21256">
    <property type="entry name" value="HISTIDINOL DEHYDROGENASE HDH"/>
    <property type="match status" value="1"/>
</dbReference>
<comment type="cofactor">
    <cofactor evidence="10 14">
        <name>Zn(2+)</name>
        <dbReference type="ChEBI" id="CHEBI:29105"/>
    </cofactor>
    <text evidence="10 14">Binds 1 zinc ion per subunit.</text>
</comment>
<dbReference type="PANTHER" id="PTHR21256:SF2">
    <property type="entry name" value="HISTIDINE BIOSYNTHESIS TRIFUNCTIONAL PROTEIN"/>
    <property type="match status" value="1"/>
</dbReference>
<evidence type="ECO:0000256" key="9">
    <source>
        <dbReference type="ARBA" id="ARBA00049489"/>
    </source>
</evidence>
<comment type="catalytic activity">
    <reaction evidence="9 10 11">
        <text>L-histidinol + 2 NAD(+) + H2O = L-histidine + 2 NADH + 3 H(+)</text>
        <dbReference type="Rhea" id="RHEA:20641"/>
        <dbReference type="ChEBI" id="CHEBI:15377"/>
        <dbReference type="ChEBI" id="CHEBI:15378"/>
        <dbReference type="ChEBI" id="CHEBI:57540"/>
        <dbReference type="ChEBI" id="CHEBI:57595"/>
        <dbReference type="ChEBI" id="CHEBI:57699"/>
        <dbReference type="ChEBI" id="CHEBI:57945"/>
        <dbReference type="EC" id="1.1.1.23"/>
    </reaction>
</comment>
<dbReference type="GO" id="GO:0008270">
    <property type="term" value="F:zinc ion binding"/>
    <property type="evidence" value="ECO:0007669"/>
    <property type="project" value="UniProtKB-UniRule"/>
</dbReference>
<feature type="active site" description="Proton acceptor" evidence="10 12">
    <location>
        <position position="329"/>
    </location>
</feature>
<dbReference type="Gene3D" id="3.40.50.1980">
    <property type="entry name" value="Nitrogenase molybdenum iron protein domain"/>
    <property type="match status" value="2"/>
</dbReference>
<dbReference type="Gene3D" id="1.20.5.1300">
    <property type="match status" value="1"/>
</dbReference>
<comment type="function">
    <text evidence="1 10 11">Catalyzes the sequential NAD-dependent oxidations of L-histidinol to L-histidinaldehyde and then to L-histidine.</text>
</comment>
<dbReference type="EMBL" id="LR217710">
    <property type="protein sequence ID" value="VFP81366.1"/>
    <property type="molecule type" value="Genomic_DNA"/>
</dbReference>
<dbReference type="HAMAP" id="MF_01024">
    <property type="entry name" value="HisD"/>
    <property type="match status" value="1"/>
</dbReference>
<keyword evidence="7 10" id="KW-0862">Zinc</keyword>
<feature type="binding site" evidence="10 13">
    <location>
        <position position="362"/>
    </location>
    <ligand>
        <name>substrate</name>
    </ligand>
</feature>
<keyword evidence="10 11" id="KW-0520">NAD</keyword>
<evidence type="ECO:0000256" key="15">
    <source>
        <dbReference type="RuleBase" id="RU004175"/>
    </source>
</evidence>
<reference evidence="16 17" key="1">
    <citation type="submission" date="2019-02" db="EMBL/GenBank/DDBJ databases">
        <authorList>
            <person name="Manzano-Marin A."/>
            <person name="Manzano-Marin A."/>
        </authorList>
    </citation>
    <scope>NUCLEOTIDE SEQUENCE [LARGE SCALE GENOMIC DNA]</scope>
    <source>
        <strain evidence="16 17">BuCicurvipes</strain>
    </source>
</reference>
<evidence type="ECO:0000256" key="5">
    <source>
        <dbReference type="ARBA" id="ARBA00012965"/>
    </source>
</evidence>
<keyword evidence="6 10" id="KW-0479">Metal-binding</keyword>
<keyword evidence="10 11" id="KW-0368">Histidine biosynthesis</keyword>
<dbReference type="Proteomes" id="UP000294344">
    <property type="component" value="Chromosome"/>
</dbReference>
<comment type="caution">
    <text evidence="10">Lacks conserved residue(s) required for the propagation of feature annotation.</text>
</comment>
<feature type="binding site" evidence="10 14">
    <location>
        <position position="264"/>
    </location>
    <ligand>
        <name>Zn(2+)</name>
        <dbReference type="ChEBI" id="CHEBI:29105"/>
    </ligand>
</feature>
<dbReference type="InterPro" id="IPR022695">
    <property type="entry name" value="Histidinol_DH_monofunct"/>
</dbReference>
<comment type="similarity">
    <text evidence="3 10 11 15">Belongs to the histidinol dehydrogenase family.</text>
</comment>
<feature type="binding site" evidence="10 14">
    <location>
        <position position="362"/>
    </location>
    <ligand>
        <name>Zn(2+)</name>
        <dbReference type="ChEBI" id="CHEBI:29105"/>
    </ligand>
</feature>
<feature type="binding site" evidence="10 14">
    <location>
        <position position="421"/>
    </location>
    <ligand>
        <name>Zn(2+)</name>
        <dbReference type="ChEBI" id="CHEBI:29105"/>
    </ligand>
</feature>
<keyword evidence="10 11" id="KW-0028">Amino-acid biosynthesis</keyword>
<feature type="active site" description="Proton acceptor" evidence="10 12">
    <location>
        <position position="328"/>
    </location>
</feature>
<gene>
    <name evidence="10 16" type="primary">hisD</name>
    <name evidence="16" type="ORF">BUCICURV3402_070</name>
</gene>
<dbReference type="InterPro" id="IPR012131">
    <property type="entry name" value="Hstdl_DH"/>
</dbReference>
<evidence type="ECO:0000256" key="10">
    <source>
        <dbReference type="HAMAP-Rule" id="MF_01024"/>
    </source>
</evidence>
<evidence type="ECO:0000256" key="13">
    <source>
        <dbReference type="PIRSR" id="PIRSR000099-3"/>
    </source>
</evidence>
<dbReference type="InterPro" id="IPR016161">
    <property type="entry name" value="Ald_DH/histidinol_DH"/>
</dbReference>
<dbReference type="PIRSF" id="PIRSF000099">
    <property type="entry name" value="Histidinol_dh"/>
    <property type="match status" value="1"/>
</dbReference>
<dbReference type="PRINTS" id="PR00083">
    <property type="entry name" value="HOLDHDRGNASE"/>
</dbReference>
<dbReference type="GO" id="GO:0005829">
    <property type="term" value="C:cytosol"/>
    <property type="evidence" value="ECO:0007669"/>
    <property type="project" value="TreeGrafter"/>
</dbReference>
<evidence type="ECO:0000256" key="7">
    <source>
        <dbReference type="ARBA" id="ARBA00022833"/>
    </source>
</evidence>
<dbReference type="GO" id="GO:0000105">
    <property type="term" value="P:L-histidine biosynthetic process"/>
    <property type="evidence" value="ECO:0007669"/>
    <property type="project" value="UniProtKB-UniRule"/>
</dbReference>
<proteinExistence type="inferred from homology"/>
<evidence type="ECO:0000313" key="16">
    <source>
        <dbReference type="EMBL" id="VFP81366.1"/>
    </source>
</evidence>
<dbReference type="UniPathway" id="UPA00031">
    <property type="reaction ID" value="UER00014"/>
</dbReference>
<dbReference type="RefSeq" id="WP_154029132.1">
    <property type="nucleotide sequence ID" value="NZ_LR217710.1"/>
</dbReference>
<evidence type="ECO:0000256" key="8">
    <source>
        <dbReference type="ARBA" id="ARBA00023002"/>
    </source>
</evidence>
<dbReference type="GO" id="GO:0004399">
    <property type="term" value="F:histidinol dehydrogenase activity"/>
    <property type="evidence" value="ECO:0007669"/>
    <property type="project" value="UniProtKB-UniRule"/>
</dbReference>
<dbReference type="NCBIfam" id="TIGR00069">
    <property type="entry name" value="hisD"/>
    <property type="match status" value="1"/>
</dbReference>
<feature type="binding site" evidence="10 13">
    <location>
        <position position="421"/>
    </location>
    <ligand>
        <name>substrate</name>
    </ligand>
</feature>
<sequence>MLNIYKNIFNWSDLTKEEKKFLLLRPRIIADKKIKKSIKKIISTIKKNGDVAVHSYNLRFDKIKLDCFYVSQEKINLSANLVSKSFKDAVSVAKNNIEIFHSKQISSNLCVETFPGTYCQHIIKPINSVGLYVPKGKLPLISTALMLSIPAKLAKCSNIVLCSPPPVSNEILYIAKICGINQVLQLGGAHAIASLALGTETIKAVDKIFGPGNIFVTEAKLQISRDIPGVSIDMPAGPSEILIISDKYSNSSFIASDLLAQSEHGSNSQVVLLSTSLEFAKKVVVEIKKQLSYLSNKDIILNSLKNSRIIISTSLLECFEISNLYSPEHLILHIKNSKKFLSYVKNAGAVFLGKWTPVSAGDYITGTNHVLPTYGYSKTYSTLRISDFQKIITVQKMTKKSLKNLSKSISVLSLTEGMDAHNKSVSIRMNVLKDKQVINELK</sequence>
<evidence type="ECO:0000256" key="3">
    <source>
        <dbReference type="ARBA" id="ARBA00010178"/>
    </source>
</evidence>
<dbReference type="OrthoDB" id="9805269at2"/>
<dbReference type="EC" id="1.1.1.23" evidence="5 10"/>
<dbReference type="CDD" id="cd06572">
    <property type="entry name" value="Histidinol_dh"/>
    <property type="match status" value="1"/>
</dbReference>
<evidence type="ECO:0000256" key="1">
    <source>
        <dbReference type="ARBA" id="ARBA00003850"/>
    </source>
</evidence>
<evidence type="ECO:0000256" key="12">
    <source>
        <dbReference type="PIRSR" id="PIRSR000099-1"/>
    </source>
</evidence>
<comment type="subunit">
    <text evidence="4 10">Homodimer.</text>
</comment>
<protein>
    <recommendedName>
        <fullName evidence="5 10">Histidinol dehydrogenase</fullName>
        <shortName evidence="10 11">HDH</shortName>
        <ecNumber evidence="5 10">1.1.1.23</ecNumber>
    </recommendedName>
</protein>
<feature type="binding site" evidence="10 13">
    <location>
        <position position="261"/>
    </location>
    <ligand>
        <name>substrate</name>
    </ligand>
</feature>
<evidence type="ECO:0000313" key="17">
    <source>
        <dbReference type="Proteomes" id="UP000294344"/>
    </source>
</evidence>
<feature type="binding site" evidence="10 13">
    <location>
        <position position="329"/>
    </location>
    <ligand>
        <name>substrate</name>
    </ligand>
</feature>
<evidence type="ECO:0000256" key="6">
    <source>
        <dbReference type="ARBA" id="ARBA00022723"/>
    </source>
</evidence>
<evidence type="ECO:0000256" key="11">
    <source>
        <dbReference type="PIRNR" id="PIRNR000099"/>
    </source>
</evidence>
<dbReference type="FunFam" id="3.40.50.1980:FF:000001">
    <property type="entry name" value="Histidinol dehydrogenase"/>
    <property type="match status" value="1"/>
</dbReference>
<accession>A0A451D6E2</accession>
<evidence type="ECO:0000256" key="2">
    <source>
        <dbReference type="ARBA" id="ARBA00004940"/>
    </source>
</evidence>
<dbReference type="InterPro" id="IPR001692">
    <property type="entry name" value="Histidinol_DH_CS"/>
</dbReference>